<feature type="region of interest" description="Disordered" evidence="9">
    <location>
        <begin position="400"/>
        <end position="586"/>
    </location>
</feature>
<keyword evidence="13" id="KW-1185">Reference proteome</keyword>
<evidence type="ECO:0000259" key="11">
    <source>
        <dbReference type="Pfam" id="PF05730"/>
    </source>
</evidence>
<evidence type="ECO:0000256" key="3">
    <source>
        <dbReference type="ARBA" id="ARBA00010031"/>
    </source>
</evidence>
<keyword evidence="6" id="KW-0732">Signal</keyword>
<feature type="compositionally biased region" description="Polar residues" evidence="9">
    <location>
        <begin position="599"/>
        <end position="622"/>
    </location>
</feature>
<name>A0A9P4VPD6_9PEZI</name>
<keyword evidence="5" id="KW-0336">GPI-anchor</keyword>
<sequence length="688" mass="74120">MLFSYLRRYYIFALSTASASAFPQQSENTLLHPSLQALTPECARTCLASFLTNEFPLSCSNSGDLDCLCSRYSEGGYTLGEAALACVHTRCNEDSSVSASVYNICVGRRNAVAPTHGTLVITDALRSATSVTSKATIPPTTTSTSRASSIVTTSPSTSSTSTSSSRSTPVQTSSESPPERETSLPTSIAPPSAVETASTNTTVSGTETRSLTTSQIVGISVAGGATVIVAVGIIILLALVKRRDKKRDFENQQYLAEKAAPEPQTPTPDYSRYEPPKNTFRDPRGGTGGVGVAAIPRVGAKPQSDQPSYTTNRQSQMIGIALSPEIEQPGTPASIASIRTVSRLLPDKPLPVIEESSQRTMRPASAMTQMTVFEEDGPLRKSVLPPHYPLTAPGVDYPIPVPNGGVMPQPSNIQRPPPPRPQPPPPLNIPPKSSQQLPAFNFPRRVESGNGNVTSNSREPVPKRSPRGSEDYIDDYYTNARTSSEDKRQQKRRQQAQPPRKPSNPSRRSSRGSVTSFESTDSFDPTPDDEDKQLSPVAESPIAGLRYPKIPRASNQAVPRSPVSPRGHRQTDSQPSSLLSRRKGPDAAQVLGKGLWITNSNNPSIRTMNANRSSNGTTYTGQHTRDASESTMRQASRTDGPSSFNSDVDYQWNGTKSPGMQVVALKSPLWAPKLTPTRRGDELFISVQ</sequence>
<feature type="compositionally biased region" description="Polar residues" evidence="9">
    <location>
        <begin position="195"/>
        <end position="208"/>
    </location>
</feature>
<dbReference type="OrthoDB" id="3946741at2759"/>
<evidence type="ECO:0000256" key="7">
    <source>
        <dbReference type="ARBA" id="ARBA00023157"/>
    </source>
</evidence>
<protein>
    <recommendedName>
        <fullName evidence="11">CFEM domain-containing protein</fullName>
    </recommendedName>
</protein>
<keyword evidence="8" id="KW-0449">Lipoprotein</keyword>
<evidence type="ECO:0000256" key="6">
    <source>
        <dbReference type="ARBA" id="ARBA00022729"/>
    </source>
</evidence>
<keyword evidence="5" id="KW-0325">Glycoprotein</keyword>
<feature type="compositionally biased region" description="Low complexity" evidence="9">
    <location>
        <begin position="495"/>
        <end position="507"/>
    </location>
</feature>
<comment type="caution">
    <text evidence="12">The sequence shown here is derived from an EMBL/GenBank/DDBJ whole genome shotgun (WGS) entry which is preliminary data.</text>
</comment>
<feature type="region of interest" description="Disordered" evidence="9">
    <location>
        <begin position="599"/>
        <end position="646"/>
    </location>
</feature>
<evidence type="ECO:0000256" key="4">
    <source>
        <dbReference type="ARBA" id="ARBA00022525"/>
    </source>
</evidence>
<feature type="compositionally biased region" description="Polar residues" evidence="9">
    <location>
        <begin position="449"/>
        <end position="458"/>
    </location>
</feature>
<evidence type="ECO:0000256" key="9">
    <source>
        <dbReference type="SAM" id="MobiDB-lite"/>
    </source>
</evidence>
<evidence type="ECO:0000256" key="1">
    <source>
        <dbReference type="ARBA" id="ARBA00004589"/>
    </source>
</evidence>
<dbReference type="AlphaFoldDB" id="A0A9P4VPD6"/>
<evidence type="ECO:0000256" key="10">
    <source>
        <dbReference type="SAM" id="Phobius"/>
    </source>
</evidence>
<comment type="subcellular location">
    <subcellularLocation>
        <location evidence="1">Membrane</location>
        <topology evidence="1">Lipid-anchor</topology>
        <topology evidence="1">GPI-anchor</topology>
    </subcellularLocation>
    <subcellularLocation>
        <location evidence="2">Secreted</location>
    </subcellularLocation>
</comment>
<keyword evidence="10" id="KW-0812">Transmembrane</keyword>
<reference evidence="12" key="1">
    <citation type="journal article" date="2020" name="Stud. Mycol.">
        <title>101 Dothideomycetes genomes: a test case for predicting lifestyles and emergence of pathogens.</title>
        <authorList>
            <person name="Haridas S."/>
            <person name="Albert R."/>
            <person name="Binder M."/>
            <person name="Bloem J."/>
            <person name="Labutti K."/>
            <person name="Salamov A."/>
            <person name="Andreopoulos B."/>
            <person name="Baker S."/>
            <person name="Barry K."/>
            <person name="Bills G."/>
            <person name="Bluhm B."/>
            <person name="Cannon C."/>
            <person name="Castanera R."/>
            <person name="Culley D."/>
            <person name="Daum C."/>
            <person name="Ezra D."/>
            <person name="Gonzalez J."/>
            <person name="Henrissat B."/>
            <person name="Kuo A."/>
            <person name="Liang C."/>
            <person name="Lipzen A."/>
            <person name="Lutzoni F."/>
            <person name="Magnuson J."/>
            <person name="Mondo S."/>
            <person name="Nolan M."/>
            <person name="Ohm R."/>
            <person name="Pangilinan J."/>
            <person name="Park H.-J."/>
            <person name="Ramirez L."/>
            <person name="Alfaro M."/>
            <person name="Sun H."/>
            <person name="Tritt A."/>
            <person name="Yoshinaga Y."/>
            <person name="Zwiers L.-H."/>
            <person name="Turgeon B."/>
            <person name="Goodwin S."/>
            <person name="Spatafora J."/>
            <person name="Crous P."/>
            <person name="Grigoriev I."/>
        </authorList>
    </citation>
    <scope>NUCLEOTIDE SEQUENCE</scope>
    <source>
        <strain evidence="12">CBS 101060</strain>
    </source>
</reference>
<keyword evidence="4" id="KW-0964">Secreted</keyword>
<feature type="region of interest" description="Disordered" evidence="9">
    <location>
        <begin position="130"/>
        <end position="208"/>
    </location>
</feature>
<keyword evidence="10" id="KW-0472">Membrane</keyword>
<evidence type="ECO:0000256" key="2">
    <source>
        <dbReference type="ARBA" id="ARBA00004613"/>
    </source>
</evidence>
<feature type="compositionally biased region" description="Polar residues" evidence="9">
    <location>
        <begin position="629"/>
        <end position="646"/>
    </location>
</feature>
<evidence type="ECO:0000256" key="5">
    <source>
        <dbReference type="ARBA" id="ARBA00022622"/>
    </source>
</evidence>
<dbReference type="GO" id="GO:0005576">
    <property type="term" value="C:extracellular region"/>
    <property type="evidence" value="ECO:0007669"/>
    <property type="project" value="UniProtKB-SubCell"/>
</dbReference>
<comment type="similarity">
    <text evidence="3">Belongs to the RBT5 family.</text>
</comment>
<feature type="compositionally biased region" description="Low complexity" evidence="9">
    <location>
        <begin position="131"/>
        <end position="176"/>
    </location>
</feature>
<dbReference type="InterPro" id="IPR008427">
    <property type="entry name" value="Extracellular_membr_CFEM_dom"/>
</dbReference>
<keyword evidence="10" id="KW-1133">Transmembrane helix</keyword>
<dbReference type="GO" id="GO:0098552">
    <property type="term" value="C:side of membrane"/>
    <property type="evidence" value="ECO:0007669"/>
    <property type="project" value="UniProtKB-KW"/>
</dbReference>
<feature type="compositionally biased region" description="Pro residues" evidence="9">
    <location>
        <begin position="415"/>
        <end position="429"/>
    </location>
</feature>
<evidence type="ECO:0000313" key="12">
    <source>
        <dbReference type="EMBL" id="KAF2835364.1"/>
    </source>
</evidence>
<feature type="compositionally biased region" description="Basic and acidic residues" evidence="9">
    <location>
        <begin position="271"/>
        <end position="284"/>
    </location>
</feature>
<feature type="domain" description="CFEM" evidence="11">
    <location>
        <begin position="39"/>
        <end position="104"/>
    </location>
</feature>
<evidence type="ECO:0000313" key="13">
    <source>
        <dbReference type="Proteomes" id="UP000799429"/>
    </source>
</evidence>
<feature type="compositionally biased region" description="Polar residues" evidence="9">
    <location>
        <begin position="512"/>
        <end position="523"/>
    </location>
</feature>
<feature type="compositionally biased region" description="Polar residues" evidence="9">
    <location>
        <begin position="303"/>
        <end position="312"/>
    </location>
</feature>
<evidence type="ECO:0000256" key="8">
    <source>
        <dbReference type="ARBA" id="ARBA00023288"/>
    </source>
</evidence>
<feature type="transmembrane region" description="Helical" evidence="10">
    <location>
        <begin position="216"/>
        <end position="240"/>
    </location>
</feature>
<gene>
    <name evidence="12" type="ORF">M501DRAFT_1019885</name>
</gene>
<dbReference type="Pfam" id="PF05730">
    <property type="entry name" value="CFEM"/>
    <property type="match status" value="1"/>
</dbReference>
<dbReference type="Proteomes" id="UP000799429">
    <property type="component" value="Unassembled WGS sequence"/>
</dbReference>
<feature type="region of interest" description="Disordered" evidence="9">
    <location>
        <begin position="253"/>
        <end position="312"/>
    </location>
</feature>
<accession>A0A9P4VPD6</accession>
<dbReference type="EMBL" id="MU006109">
    <property type="protein sequence ID" value="KAF2835364.1"/>
    <property type="molecule type" value="Genomic_DNA"/>
</dbReference>
<organism evidence="12 13">
    <name type="scientific">Patellaria atrata CBS 101060</name>
    <dbReference type="NCBI Taxonomy" id="1346257"/>
    <lineage>
        <taxon>Eukaryota</taxon>
        <taxon>Fungi</taxon>
        <taxon>Dikarya</taxon>
        <taxon>Ascomycota</taxon>
        <taxon>Pezizomycotina</taxon>
        <taxon>Dothideomycetes</taxon>
        <taxon>Dothideomycetes incertae sedis</taxon>
        <taxon>Patellariales</taxon>
        <taxon>Patellariaceae</taxon>
        <taxon>Patellaria</taxon>
    </lineage>
</organism>
<proteinExistence type="inferred from homology"/>
<keyword evidence="7" id="KW-1015">Disulfide bond</keyword>